<keyword evidence="2" id="KW-1185">Reference proteome</keyword>
<accession>A0A9J6RPA3</accession>
<protein>
    <submittedName>
        <fullName evidence="1">RepB family plasmid replication initiator protein</fullName>
    </submittedName>
</protein>
<dbReference type="AlphaFoldDB" id="A0A9J6RPA3"/>
<comment type="caution">
    <text evidence="1">The sequence shown here is derived from an EMBL/GenBank/DDBJ whole genome shotgun (WGS) entry which is preliminary data.</text>
</comment>
<dbReference type="RefSeq" id="WP_268905220.1">
    <property type="nucleotide sequence ID" value="NZ_JAPTGG010000013.1"/>
</dbReference>
<name>A0A9J6RPA3_9GAMM</name>
<evidence type="ECO:0000313" key="2">
    <source>
        <dbReference type="Proteomes" id="UP001069090"/>
    </source>
</evidence>
<gene>
    <name evidence="1" type="ORF">O0V09_15160</name>
</gene>
<reference evidence="1 2" key="1">
    <citation type="submission" date="2022-12" db="EMBL/GenBank/DDBJ databases">
        <title>Dasania phycosphaerae sp. nov., isolated from particulate material of the south coast of Korea.</title>
        <authorList>
            <person name="Jiang Y."/>
        </authorList>
    </citation>
    <scope>NUCLEOTIDE SEQUENCE [LARGE SCALE GENOMIC DNA]</scope>
    <source>
        <strain evidence="1 2">GY-19</strain>
    </source>
</reference>
<proteinExistence type="predicted"/>
<sequence length="357" mass="41374">MNKNDLEPIKSQQLNLDLFELDPLLDKNYSNTLEIYDLAGKFLYDKHNKYLSSASAEETEFTRITNYKDMELRISVTAANIERVKGGTKQRVFVFPGAREEIIEDVLRKLATERRAEAYEATTGTNAGAKFVGIAFTLYEIYEELKRVGKSYSYSEIREALHIMNRSILSIQSIDNSIDLSAPFFPIMAIADRSNKKETRSFVCFHPMVTDVILTLNFRRYNYTKALEFKRHYTRLTYKRLCHRWVQASPGNPYTILLSTLISAMKDPYQNTYQDKALFKDVMDDLVNEDVLERYEMIPKKEGKKIVDWRFELYASNTFAKQAAANNKVANALLGNDPKPEEHPVSRIQEIKDEIDF</sequence>
<dbReference type="Proteomes" id="UP001069090">
    <property type="component" value="Unassembled WGS sequence"/>
</dbReference>
<dbReference type="EMBL" id="JAPTGG010000013">
    <property type="protein sequence ID" value="MCZ0866550.1"/>
    <property type="molecule type" value="Genomic_DNA"/>
</dbReference>
<organism evidence="1 2">
    <name type="scientific">Dasania phycosphaerae</name>
    <dbReference type="NCBI Taxonomy" id="2950436"/>
    <lineage>
        <taxon>Bacteria</taxon>
        <taxon>Pseudomonadati</taxon>
        <taxon>Pseudomonadota</taxon>
        <taxon>Gammaproteobacteria</taxon>
        <taxon>Cellvibrionales</taxon>
        <taxon>Spongiibacteraceae</taxon>
        <taxon>Dasania</taxon>
    </lineage>
</organism>
<evidence type="ECO:0000313" key="1">
    <source>
        <dbReference type="EMBL" id="MCZ0866550.1"/>
    </source>
</evidence>